<name>A0AA37SPY0_9BACT</name>
<organism evidence="2 3">
    <name type="scientific">Portibacter lacus</name>
    <dbReference type="NCBI Taxonomy" id="1099794"/>
    <lineage>
        <taxon>Bacteria</taxon>
        <taxon>Pseudomonadati</taxon>
        <taxon>Bacteroidota</taxon>
        <taxon>Saprospiria</taxon>
        <taxon>Saprospirales</taxon>
        <taxon>Haliscomenobacteraceae</taxon>
        <taxon>Portibacter</taxon>
    </lineage>
</organism>
<dbReference type="SUPFAM" id="SSF88659">
    <property type="entry name" value="Sigma3 and sigma4 domains of RNA polymerase sigma factors"/>
    <property type="match status" value="1"/>
</dbReference>
<gene>
    <name evidence="2" type="ORF">GCM10007940_11930</name>
</gene>
<comment type="caution">
    <text evidence="2">The sequence shown here is derived from an EMBL/GenBank/DDBJ whole genome shotgun (WGS) entry which is preliminary data.</text>
</comment>
<proteinExistence type="predicted"/>
<dbReference type="InterPro" id="IPR013324">
    <property type="entry name" value="RNA_pol_sigma_r3/r4-like"/>
</dbReference>
<evidence type="ECO:0000259" key="1">
    <source>
        <dbReference type="Pfam" id="PF07638"/>
    </source>
</evidence>
<dbReference type="Proteomes" id="UP001156666">
    <property type="component" value="Unassembled WGS sequence"/>
</dbReference>
<feature type="domain" description="RNA polymerase sigma-70 ECF-like HTH" evidence="1">
    <location>
        <begin position="1"/>
        <end position="163"/>
    </location>
</feature>
<sequence>MNEIQELLEQIRSGKDGRDKVVASLYHDQKLRNVISGYIKNRGGDETDVKSVFNLSLVQFVKTVVKNPNLEIKTSIYQFVFGIARHRWIDELESRSNKKTSELKEYHKEIKDDQKADDLIINFENKALLNDLLEKLRRNCKQVLMYWANGYSMEEIAKMLNYNSFKMAKKKKYECFKQLLKYLDQNPQIKMALR</sequence>
<reference evidence="2" key="2">
    <citation type="submission" date="2023-01" db="EMBL/GenBank/DDBJ databases">
        <title>Draft genome sequence of Portibacter lacus strain NBRC 108769.</title>
        <authorList>
            <person name="Sun Q."/>
            <person name="Mori K."/>
        </authorList>
    </citation>
    <scope>NUCLEOTIDE SEQUENCE</scope>
    <source>
        <strain evidence="2">NBRC 108769</strain>
    </source>
</reference>
<dbReference type="AlphaFoldDB" id="A0AA37SPY0"/>
<dbReference type="Pfam" id="PF07638">
    <property type="entry name" value="Sigma70_ECF"/>
    <property type="match status" value="1"/>
</dbReference>
<dbReference type="InterPro" id="IPR053812">
    <property type="entry name" value="HTH_Sigma70_ECF-like"/>
</dbReference>
<evidence type="ECO:0000313" key="3">
    <source>
        <dbReference type="Proteomes" id="UP001156666"/>
    </source>
</evidence>
<dbReference type="EMBL" id="BSOH01000006">
    <property type="protein sequence ID" value="GLR16578.1"/>
    <property type="molecule type" value="Genomic_DNA"/>
</dbReference>
<protein>
    <recommendedName>
        <fullName evidence="1">RNA polymerase sigma-70 ECF-like HTH domain-containing protein</fullName>
    </recommendedName>
</protein>
<evidence type="ECO:0000313" key="2">
    <source>
        <dbReference type="EMBL" id="GLR16578.1"/>
    </source>
</evidence>
<reference evidence="2" key="1">
    <citation type="journal article" date="2014" name="Int. J. Syst. Evol. Microbiol.">
        <title>Complete genome sequence of Corynebacterium casei LMG S-19264T (=DSM 44701T), isolated from a smear-ripened cheese.</title>
        <authorList>
            <consortium name="US DOE Joint Genome Institute (JGI-PGF)"/>
            <person name="Walter F."/>
            <person name="Albersmeier A."/>
            <person name="Kalinowski J."/>
            <person name="Ruckert C."/>
        </authorList>
    </citation>
    <scope>NUCLEOTIDE SEQUENCE</scope>
    <source>
        <strain evidence="2">NBRC 108769</strain>
    </source>
</reference>
<dbReference type="RefSeq" id="WP_235295326.1">
    <property type="nucleotide sequence ID" value="NZ_BSOH01000006.1"/>
</dbReference>
<keyword evidence="3" id="KW-1185">Reference proteome</keyword>
<accession>A0AA37SPY0</accession>
<dbReference type="Gene3D" id="1.10.1740.10">
    <property type="match status" value="1"/>
</dbReference>